<evidence type="ECO:0000313" key="2">
    <source>
        <dbReference type="EMBL" id="NGQ92809.1"/>
    </source>
</evidence>
<dbReference type="Proteomes" id="UP000474758">
    <property type="component" value="Unassembled WGS sequence"/>
</dbReference>
<evidence type="ECO:0000256" key="1">
    <source>
        <dbReference type="SAM" id="Phobius"/>
    </source>
</evidence>
<feature type="transmembrane region" description="Helical" evidence="1">
    <location>
        <begin position="56"/>
        <end position="77"/>
    </location>
</feature>
<dbReference type="RefSeq" id="WP_165052944.1">
    <property type="nucleotide sequence ID" value="NZ_JAALFE010000023.1"/>
</dbReference>
<keyword evidence="3" id="KW-1185">Reference proteome</keyword>
<evidence type="ECO:0000313" key="3">
    <source>
        <dbReference type="Proteomes" id="UP000474758"/>
    </source>
</evidence>
<gene>
    <name evidence="2" type="ORF">G5V65_18105</name>
</gene>
<accession>A0A6M1TR75</accession>
<keyword evidence="1" id="KW-0812">Transmembrane</keyword>
<name>A0A6M1TR75_9RHOB</name>
<proteinExistence type="predicted"/>
<sequence length="88" mass="9835">MKRARSPLFLKRGSYRKRRLRDGARMLPVFGLFLLLLPILWAPAETEATDTARDGLYLFAVWFGLVVVAALLAPGLAEETSGDEGEER</sequence>
<protein>
    <submittedName>
        <fullName evidence="2">Uncharacterized protein</fullName>
    </submittedName>
</protein>
<organism evidence="2 3">
    <name type="scientific">Paragemmobacter kunshanensis</name>
    <dbReference type="NCBI Taxonomy" id="2583234"/>
    <lineage>
        <taxon>Bacteria</taxon>
        <taxon>Pseudomonadati</taxon>
        <taxon>Pseudomonadota</taxon>
        <taxon>Alphaproteobacteria</taxon>
        <taxon>Rhodobacterales</taxon>
        <taxon>Paracoccaceae</taxon>
        <taxon>Paragemmobacter</taxon>
    </lineage>
</organism>
<comment type="caution">
    <text evidence="2">The sequence shown here is derived from an EMBL/GenBank/DDBJ whole genome shotgun (WGS) entry which is preliminary data.</text>
</comment>
<dbReference type="EMBL" id="JAALFE010000023">
    <property type="protein sequence ID" value="NGQ92809.1"/>
    <property type="molecule type" value="Genomic_DNA"/>
</dbReference>
<reference evidence="2 3" key="1">
    <citation type="submission" date="2020-02" db="EMBL/GenBank/DDBJ databases">
        <title>Rhodobacter translucens sp. nov., a novel bacterium isolated from activated sludge.</title>
        <authorList>
            <person name="Liu J."/>
        </authorList>
    </citation>
    <scope>NUCLEOTIDE SEQUENCE [LARGE SCALE GENOMIC DNA]</scope>
    <source>
        <strain evidence="2 3">HX-7-19</strain>
    </source>
</reference>
<keyword evidence="1" id="KW-0472">Membrane</keyword>
<keyword evidence="1" id="KW-1133">Transmembrane helix</keyword>
<dbReference type="AlphaFoldDB" id="A0A6M1TR75"/>